<accession>A0AAU9TQY4</accession>
<keyword evidence="2" id="KW-0479">Metal-binding</keyword>
<dbReference type="InterPro" id="IPR029021">
    <property type="entry name" value="Prot-tyrosine_phosphatase-like"/>
</dbReference>
<dbReference type="Pfam" id="PF00102">
    <property type="entry name" value="Y_phosphatase"/>
    <property type="match status" value="1"/>
</dbReference>
<dbReference type="EMBL" id="CAKOGL010000007">
    <property type="protein sequence ID" value="CAH2088308.1"/>
    <property type="molecule type" value="Genomic_DNA"/>
</dbReference>
<dbReference type="InterPro" id="IPR050348">
    <property type="entry name" value="Protein-Tyr_Phosphatase"/>
</dbReference>
<dbReference type="Gene3D" id="3.90.190.10">
    <property type="entry name" value="Protein tyrosine phosphatase superfamily"/>
    <property type="match status" value="1"/>
</dbReference>
<dbReference type="Proteomes" id="UP001153954">
    <property type="component" value="Unassembled WGS sequence"/>
</dbReference>
<dbReference type="InterPro" id="IPR000242">
    <property type="entry name" value="PTP_cat"/>
</dbReference>
<sequence>MIWNMIWQENSRVIVMLNGTKEQSEQSGQSEQSELRNLQYFAPTQDNTLIKDFIIKEERIKRNSHYTKTNLKVTYIETGEVRLIHHFKYLDWPDNEVPDIKNLIDFLVVVNRKDQAYFKKVLQTNQRNLIKPFLLVAPDGHIVDVFGPYPASLSDSDIMKSPFENENSILRTHFRPNDIFILDRGFRDSIPLLKSLGYKVHKPENILPADSQLTTINANKTRYVTLCRWVVEVINGRFKNEFKLFKAEYFNLASTHLMDDFRICATLINTYHVKLRDRPDAKLILSRVVERFTVSNCQAEYVTENNINRRRTQFIPIDAQHKALDVFPQMICILTLNCLL</sequence>
<dbReference type="InterPro" id="IPR027806">
    <property type="entry name" value="HARBI1_dom"/>
</dbReference>
<comment type="caution">
    <text evidence="4">The sequence shown here is derived from an EMBL/GenBank/DDBJ whole genome shotgun (WGS) entry which is preliminary data.</text>
</comment>
<dbReference type="PANTHER" id="PTHR19134:SF449">
    <property type="entry name" value="TYROSINE-PROTEIN PHOSPHATASE 1"/>
    <property type="match status" value="1"/>
</dbReference>
<dbReference type="PANTHER" id="PTHR19134">
    <property type="entry name" value="RECEPTOR-TYPE TYROSINE-PROTEIN PHOSPHATASE"/>
    <property type="match status" value="1"/>
</dbReference>
<evidence type="ECO:0000259" key="3">
    <source>
        <dbReference type="PROSITE" id="PS50055"/>
    </source>
</evidence>
<dbReference type="SUPFAM" id="SSF52799">
    <property type="entry name" value="(Phosphotyrosine protein) phosphatases II"/>
    <property type="match status" value="1"/>
</dbReference>
<feature type="domain" description="Tyrosine-protein phosphatase" evidence="3">
    <location>
        <begin position="1"/>
        <end position="140"/>
    </location>
</feature>
<evidence type="ECO:0000313" key="4">
    <source>
        <dbReference type="EMBL" id="CAH2088308.1"/>
    </source>
</evidence>
<dbReference type="GO" id="GO:0046872">
    <property type="term" value="F:metal ion binding"/>
    <property type="evidence" value="ECO:0007669"/>
    <property type="project" value="UniProtKB-KW"/>
</dbReference>
<dbReference type="PROSITE" id="PS50055">
    <property type="entry name" value="TYR_PHOSPHATASE_PTP"/>
    <property type="match status" value="1"/>
</dbReference>
<comment type="cofactor">
    <cofactor evidence="1">
        <name>a divalent metal cation</name>
        <dbReference type="ChEBI" id="CHEBI:60240"/>
    </cofactor>
</comment>
<evidence type="ECO:0000313" key="5">
    <source>
        <dbReference type="Proteomes" id="UP001153954"/>
    </source>
</evidence>
<protein>
    <recommendedName>
        <fullName evidence="3">Tyrosine-protein phosphatase domain-containing protein</fullName>
    </recommendedName>
</protein>
<dbReference type="GO" id="GO:0004725">
    <property type="term" value="F:protein tyrosine phosphatase activity"/>
    <property type="evidence" value="ECO:0007669"/>
    <property type="project" value="InterPro"/>
</dbReference>
<proteinExistence type="predicted"/>
<organism evidence="4 5">
    <name type="scientific">Euphydryas editha</name>
    <name type="common">Edith's checkerspot</name>
    <dbReference type="NCBI Taxonomy" id="104508"/>
    <lineage>
        <taxon>Eukaryota</taxon>
        <taxon>Metazoa</taxon>
        <taxon>Ecdysozoa</taxon>
        <taxon>Arthropoda</taxon>
        <taxon>Hexapoda</taxon>
        <taxon>Insecta</taxon>
        <taxon>Pterygota</taxon>
        <taxon>Neoptera</taxon>
        <taxon>Endopterygota</taxon>
        <taxon>Lepidoptera</taxon>
        <taxon>Glossata</taxon>
        <taxon>Ditrysia</taxon>
        <taxon>Papilionoidea</taxon>
        <taxon>Nymphalidae</taxon>
        <taxon>Nymphalinae</taxon>
        <taxon>Euphydryas</taxon>
    </lineage>
</organism>
<keyword evidence="5" id="KW-1185">Reference proteome</keyword>
<evidence type="ECO:0000256" key="2">
    <source>
        <dbReference type="ARBA" id="ARBA00022723"/>
    </source>
</evidence>
<dbReference type="AlphaFoldDB" id="A0AAU9TQY4"/>
<name>A0AAU9TQY4_EUPED</name>
<gene>
    <name evidence="4" type="ORF">EEDITHA_LOCUS4480</name>
</gene>
<reference evidence="4" key="1">
    <citation type="submission" date="2022-03" db="EMBL/GenBank/DDBJ databases">
        <authorList>
            <person name="Tunstrom K."/>
        </authorList>
    </citation>
    <scope>NUCLEOTIDE SEQUENCE</scope>
</reference>
<dbReference type="Pfam" id="PF13359">
    <property type="entry name" value="DDE_Tnp_4"/>
    <property type="match status" value="1"/>
</dbReference>
<evidence type="ECO:0000256" key="1">
    <source>
        <dbReference type="ARBA" id="ARBA00001968"/>
    </source>
</evidence>